<dbReference type="RefSeq" id="WP_154444843.1">
    <property type="nucleotide sequence ID" value="NZ_WIND01000002.1"/>
</dbReference>
<dbReference type="AlphaFoldDB" id="A0A6L5YY52"/>
<dbReference type="Pfam" id="PF16868">
    <property type="entry name" value="NMT1_3"/>
    <property type="match status" value="1"/>
</dbReference>
<keyword evidence="1" id="KW-0732">Signal</keyword>
<dbReference type="PANTHER" id="PTHR42941">
    <property type="entry name" value="SLL1037 PROTEIN"/>
    <property type="match status" value="1"/>
</dbReference>
<dbReference type="SUPFAM" id="SSF53850">
    <property type="entry name" value="Periplasmic binding protein-like II"/>
    <property type="match status" value="1"/>
</dbReference>
<reference evidence="2 3" key="1">
    <citation type="submission" date="2019-10" db="EMBL/GenBank/DDBJ databases">
        <title>Cognatihalovulum marinum gen. nov. sp. nov., a new member of the family Rhodobacteraceae isolated from deep seawater of the Northwest Indian Ocean.</title>
        <authorList>
            <person name="Ruan C."/>
            <person name="Wang J."/>
            <person name="Zheng X."/>
            <person name="Song L."/>
            <person name="Zhu Y."/>
            <person name="Huang Y."/>
            <person name="Lu Z."/>
            <person name="Du W."/>
            <person name="Huang L."/>
            <person name="Dai X."/>
        </authorList>
    </citation>
    <scope>NUCLEOTIDE SEQUENCE [LARGE SCALE GENOMIC DNA]</scope>
    <source>
        <strain evidence="2 3">2CG4</strain>
    </source>
</reference>
<sequence>MGPIKRIAAGAAVCLTVLGTALPAAAEELRIGTASLGGAFYPVGQAISNLVNKHADGLTMVPVVTQGGTENPRLIGNGEVDVAIGNANTSFYAFKGQEPYADAIDLRALGTLHSSILHIATLAGSDIQSIPDLKGKRVAVGPAGGGTINLLRNVLEAYDMEFSDIEPSFLSYSDGFSQLADGSVDASIALAGYPTAAVIQTSTTNDLAFVPIDADAMKRILEAHSYYSAIDVPEGTYASEIEGQALGTRNILIVRADMSDERAYALTAAVYGNLEEFGAENAIAKQIVAEDAYGIAVPLHPGAKKFFDER</sequence>
<dbReference type="PANTHER" id="PTHR42941:SF1">
    <property type="entry name" value="SLL1037 PROTEIN"/>
    <property type="match status" value="1"/>
</dbReference>
<feature type="chain" id="PRO_5027024174" evidence="1">
    <location>
        <begin position="27"/>
        <end position="310"/>
    </location>
</feature>
<organism evidence="2 3">
    <name type="scientific">Halovulum marinum</name>
    <dbReference type="NCBI Taxonomy" id="2662447"/>
    <lineage>
        <taxon>Bacteria</taxon>
        <taxon>Pseudomonadati</taxon>
        <taxon>Pseudomonadota</taxon>
        <taxon>Alphaproteobacteria</taxon>
        <taxon>Rhodobacterales</taxon>
        <taxon>Paracoccaceae</taxon>
        <taxon>Halovulum</taxon>
    </lineage>
</organism>
<evidence type="ECO:0000313" key="3">
    <source>
        <dbReference type="Proteomes" id="UP000474957"/>
    </source>
</evidence>
<protein>
    <submittedName>
        <fullName evidence="2">TAXI family TRAP transporter solute-binding subunit</fullName>
    </submittedName>
</protein>
<keyword evidence="3" id="KW-1185">Reference proteome</keyword>
<accession>A0A6L5YY52</accession>
<dbReference type="EMBL" id="WIND01000002">
    <property type="protein sequence ID" value="MSU88614.1"/>
    <property type="molecule type" value="Genomic_DNA"/>
</dbReference>
<dbReference type="Gene3D" id="3.40.190.10">
    <property type="entry name" value="Periplasmic binding protein-like II"/>
    <property type="match status" value="2"/>
</dbReference>
<evidence type="ECO:0000313" key="2">
    <source>
        <dbReference type="EMBL" id="MSU88614.1"/>
    </source>
</evidence>
<name>A0A6L5YY52_9RHOB</name>
<proteinExistence type="predicted"/>
<feature type="signal peptide" evidence="1">
    <location>
        <begin position="1"/>
        <end position="26"/>
    </location>
</feature>
<dbReference type="Proteomes" id="UP000474957">
    <property type="component" value="Unassembled WGS sequence"/>
</dbReference>
<evidence type="ECO:0000256" key="1">
    <source>
        <dbReference type="SAM" id="SignalP"/>
    </source>
</evidence>
<dbReference type="CDD" id="cd13520">
    <property type="entry name" value="PBP2_TAXI_TRAP"/>
    <property type="match status" value="1"/>
</dbReference>
<gene>
    <name evidence="2" type="ORF">GE300_03140</name>
</gene>
<comment type="caution">
    <text evidence="2">The sequence shown here is derived from an EMBL/GenBank/DDBJ whole genome shotgun (WGS) entry which is preliminary data.</text>
</comment>
<dbReference type="NCBIfam" id="TIGR02122">
    <property type="entry name" value="TRAP_TAXI"/>
    <property type="match status" value="1"/>
</dbReference>
<dbReference type="InterPro" id="IPR011852">
    <property type="entry name" value="TRAP_TAXI"/>
</dbReference>